<evidence type="ECO:0000313" key="2">
    <source>
        <dbReference type="EMBL" id="KKR01634.1"/>
    </source>
</evidence>
<dbReference type="Proteomes" id="UP000033881">
    <property type="component" value="Unassembled WGS sequence"/>
</dbReference>
<accession>A0A0G0MC78</accession>
<dbReference type="Gene3D" id="3.40.960.10">
    <property type="entry name" value="VSR Endonuclease"/>
    <property type="match status" value="1"/>
</dbReference>
<sequence length="136" mass="15902">MPAPSEYTEGELRMFPIIISLKVPFGSQERIFAADMVYKTDFLIMKKLIVEVDGDSHESISRSTKDEQRDKILKDLGYPTVRFTDEETWETETCAEKIQAEIEHLPKVSGCFYSNQPHHHVPMMNRIWCRSARKYM</sequence>
<protein>
    <recommendedName>
        <fullName evidence="1">DUF559 domain-containing protein</fullName>
    </recommendedName>
</protein>
<dbReference type="PATRIC" id="fig|1618574.4.peg.198"/>
<reference evidence="2 3" key="1">
    <citation type="journal article" date="2015" name="Nature">
        <title>rRNA introns, odd ribosomes, and small enigmatic genomes across a large radiation of phyla.</title>
        <authorList>
            <person name="Brown C.T."/>
            <person name="Hug L.A."/>
            <person name="Thomas B.C."/>
            <person name="Sharon I."/>
            <person name="Castelle C.J."/>
            <person name="Singh A."/>
            <person name="Wilkins M.J."/>
            <person name="Williams K.H."/>
            <person name="Banfield J.F."/>
        </authorList>
    </citation>
    <scope>NUCLEOTIDE SEQUENCE [LARGE SCALE GENOMIC DNA]</scope>
</reference>
<dbReference type="Pfam" id="PF04480">
    <property type="entry name" value="DUF559"/>
    <property type="match status" value="1"/>
</dbReference>
<evidence type="ECO:0000259" key="1">
    <source>
        <dbReference type="Pfam" id="PF04480"/>
    </source>
</evidence>
<gene>
    <name evidence="2" type="ORF">UT24_C0003G0041</name>
</gene>
<evidence type="ECO:0000313" key="3">
    <source>
        <dbReference type="Proteomes" id="UP000033881"/>
    </source>
</evidence>
<dbReference type="InterPro" id="IPR007569">
    <property type="entry name" value="DUF559"/>
</dbReference>
<comment type="caution">
    <text evidence="2">The sequence shown here is derived from an EMBL/GenBank/DDBJ whole genome shotgun (WGS) entry which is preliminary data.</text>
</comment>
<name>A0A0G0MC78_9BACT</name>
<dbReference type="AlphaFoldDB" id="A0A0G0MC78"/>
<organism evidence="2 3">
    <name type="scientific">Candidatus Woesebacteria bacterium GW2011_GWB1_39_12</name>
    <dbReference type="NCBI Taxonomy" id="1618574"/>
    <lineage>
        <taxon>Bacteria</taxon>
        <taxon>Candidatus Woeseibacteriota</taxon>
    </lineage>
</organism>
<dbReference type="STRING" id="1618574.UT24_C0003G0041"/>
<proteinExistence type="predicted"/>
<feature type="domain" description="DUF559" evidence="1">
    <location>
        <begin position="38"/>
        <end position="102"/>
    </location>
</feature>
<dbReference type="EMBL" id="LBWB01000003">
    <property type="protein sequence ID" value="KKR01634.1"/>
    <property type="molecule type" value="Genomic_DNA"/>
</dbReference>